<dbReference type="EMBL" id="BKCP01004849">
    <property type="protein sequence ID" value="GER34165.1"/>
    <property type="molecule type" value="Genomic_DNA"/>
</dbReference>
<accession>A0A5A7PMM4</accession>
<name>A0A5A7PMM4_STRAF</name>
<keyword evidence="2" id="KW-1185">Reference proteome</keyword>
<sequence length="141" mass="15730">MWRVKVAAAGEVVGLRICVNGVLLPMVEDCWLSKLMRFLTAGSEDASGAGFSRAGVREHICANPQTREFRFGMEVEEAPLLQTPQLKSQLNSYGPTWYSGVSSRTFAPVRLNSDLIHRSRTMYRNTKSEGTMNNQQLSKFG</sequence>
<reference evidence="2" key="1">
    <citation type="journal article" date="2019" name="Curr. Biol.">
        <title>Genome Sequence of Striga asiatica Provides Insight into the Evolution of Plant Parasitism.</title>
        <authorList>
            <person name="Yoshida S."/>
            <person name="Kim S."/>
            <person name="Wafula E.K."/>
            <person name="Tanskanen J."/>
            <person name="Kim Y.M."/>
            <person name="Honaas L."/>
            <person name="Yang Z."/>
            <person name="Spallek T."/>
            <person name="Conn C.E."/>
            <person name="Ichihashi Y."/>
            <person name="Cheong K."/>
            <person name="Cui S."/>
            <person name="Der J.P."/>
            <person name="Gundlach H."/>
            <person name="Jiao Y."/>
            <person name="Hori C."/>
            <person name="Ishida J.K."/>
            <person name="Kasahara H."/>
            <person name="Kiba T."/>
            <person name="Kim M.S."/>
            <person name="Koo N."/>
            <person name="Laohavisit A."/>
            <person name="Lee Y.H."/>
            <person name="Lumba S."/>
            <person name="McCourt P."/>
            <person name="Mortimer J.C."/>
            <person name="Mutuku J.M."/>
            <person name="Nomura T."/>
            <person name="Sasaki-Sekimoto Y."/>
            <person name="Seto Y."/>
            <person name="Wang Y."/>
            <person name="Wakatake T."/>
            <person name="Sakakibara H."/>
            <person name="Demura T."/>
            <person name="Yamaguchi S."/>
            <person name="Yoneyama K."/>
            <person name="Manabe R.I."/>
            <person name="Nelson D.C."/>
            <person name="Schulman A.H."/>
            <person name="Timko M.P."/>
            <person name="dePamphilis C.W."/>
            <person name="Choi D."/>
            <person name="Shirasu K."/>
        </authorList>
    </citation>
    <scope>NUCLEOTIDE SEQUENCE [LARGE SCALE GENOMIC DNA]</scope>
    <source>
        <strain evidence="2">cv. UVA1</strain>
    </source>
</reference>
<dbReference type="AlphaFoldDB" id="A0A5A7PMM4"/>
<evidence type="ECO:0000313" key="1">
    <source>
        <dbReference type="EMBL" id="GER34165.1"/>
    </source>
</evidence>
<gene>
    <name evidence="1" type="ORF">STAS_10361</name>
</gene>
<proteinExistence type="predicted"/>
<dbReference type="GO" id="GO:0016779">
    <property type="term" value="F:nucleotidyltransferase activity"/>
    <property type="evidence" value="ECO:0007669"/>
    <property type="project" value="UniProtKB-KW"/>
</dbReference>
<organism evidence="1 2">
    <name type="scientific">Striga asiatica</name>
    <name type="common">Asiatic witchweed</name>
    <name type="synonym">Buchnera asiatica</name>
    <dbReference type="NCBI Taxonomy" id="4170"/>
    <lineage>
        <taxon>Eukaryota</taxon>
        <taxon>Viridiplantae</taxon>
        <taxon>Streptophyta</taxon>
        <taxon>Embryophyta</taxon>
        <taxon>Tracheophyta</taxon>
        <taxon>Spermatophyta</taxon>
        <taxon>Magnoliopsida</taxon>
        <taxon>eudicotyledons</taxon>
        <taxon>Gunneridae</taxon>
        <taxon>Pentapetalae</taxon>
        <taxon>asterids</taxon>
        <taxon>lamiids</taxon>
        <taxon>Lamiales</taxon>
        <taxon>Orobanchaceae</taxon>
        <taxon>Buchnereae</taxon>
        <taxon>Striga</taxon>
    </lineage>
</organism>
<dbReference type="Proteomes" id="UP000325081">
    <property type="component" value="Unassembled WGS sequence"/>
</dbReference>
<comment type="caution">
    <text evidence="1">The sequence shown here is derived from an EMBL/GenBank/DDBJ whole genome shotgun (WGS) entry which is preliminary data.</text>
</comment>
<protein>
    <submittedName>
        <fullName evidence="1">Glucose-1-phosphate adenylyltransferase</fullName>
    </submittedName>
</protein>
<keyword evidence="1" id="KW-0808">Transferase</keyword>
<evidence type="ECO:0000313" key="2">
    <source>
        <dbReference type="Proteomes" id="UP000325081"/>
    </source>
</evidence>
<keyword evidence="1" id="KW-0548">Nucleotidyltransferase</keyword>